<evidence type="ECO:0000313" key="4">
    <source>
        <dbReference type="Proteomes" id="UP000049983"/>
    </source>
</evidence>
<dbReference type="InterPro" id="IPR000073">
    <property type="entry name" value="AB_hydrolase_1"/>
</dbReference>
<feature type="transmembrane region" description="Helical" evidence="1">
    <location>
        <begin position="12"/>
        <end position="31"/>
    </location>
</feature>
<dbReference type="SUPFAM" id="SSF53474">
    <property type="entry name" value="alpha/beta-Hydrolases"/>
    <property type="match status" value="1"/>
</dbReference>
<keyword evidence="1" id="KW-0472">Membrane</keyword>
<dbReference type="Proteomes" id="UP000049983">
    <property type="component" value="Unassembled WGS sequence"/>
</dbReference>
<keyword evidence="1" id="KW-1133">Transmembrane helix</keyword>
<gene>
    <name evidence="3" type="primary">acoC_2</name>
    <name evidence="3" type="ORF">LA5096_03028</name>
</gene>
<dbReference type="EMBL" id="CXWC01000010">
    <property type="protein sequence ID" value="CTQ71733.1"/>
    <property type="molecule type" value="Genomic_DNA"/>
</dbReference>
<dbReference type="AlphaFoldDB" id="A0A0M7ADB6"/>
<evidence type="ECO:0000313" key="3">
    <source>
        <dbReference type="EMBL" id="CTQ71733.1"/>
    </source>
</evidence>
<dbReference type="Gene3D" id="3.40.50.1820">
    <property type="entry name" value="alpha/beta hydrolase"/>
    <property type="match status" value="1"/>
</dbReference>
<protein>
    <submittedName>
        <fullName evidence="3">Dihydrolipoyllysine-residue acetyltransferase component of acetoin cleaving system</fullName>
        <ecNumber evidence="3">2.3.1.12</ecNumber>
    </submittedName>
</protein>
<dbReference type="Pfam" id="PF00561">
    <property type="entry name" value="Abhydrolase_1"/>
    <property type="match status" value="1"/>
</dbReference>
<reference evidence="4" key="1">
    <citation type="submission" date="2015-07" db="EMBL/GenBank/DDBJ databases">
        <authorList>
            <person name="Rodrigo-Torres Lidia"/>
            <person name="Arahal R.David."/>
        </authorList>
    </citation>
    <scope>NUCLEOTIDE SEQUENCE [LARGE SCALE GENOMIC DNA]</scope>
    <source>
        <strain evidence="4">CECT 5096</strain>
    </source>
</reference>
<dbReference type="GO" id="GO:0004742">
    <property type="term" value="F:dihydrolipoyllysine-residue acetyltransferase activity"/>
    <property type="evidence" value="ECO:0007669"/>
    <property type="project" value="UniProtKB-EC"/>
</dbReference>
<dbReference type="PANTHER" id="PTHR43798">
    <property type="entry name" value="MONOACYLGLYCEROL LIPASE"/>
    <property type="match status" value="1"/>
</dbReference>
<evidence type="ECO:0000256" key="1">
    <source>
        <dbReference type="SAM" id="Phobius"/>
    </source>
</evidence>
<dbReference type="EC" id="2.3.1.12" evidence="3"/>
<sequence>MSGRGCYVRAMVTIIFLLCVLPLTAFGYTLFRLRRMSFQIKPDGAFAEIDGVRIHYHYFPVGEEDLHTPTLVFLHGASGNAYDMRLAFLEALKGKYSLLFVDRPGLGFSGGKSGTHDLPSGQADVIATLLERLEIEKSIVVGHSFAGSVTAALGLCAPKRVKGLVFLAPVSHPWPGGVNWYYSVASWPLIGPAFCWTFTLPIGNLLAPAAMTNVFLPDQPPGNYDAEIRLPLLFRPASFRANANQIVHLNAAVADQSKRYCEINQPSLVVTGTEDTVVWPSIHCEGLLRDLPQAQLMCLDHAGHMPHHTHTDMIVKGIERLVHKIEGKEEVPSAERRSCDPVVKI</sequence>
<accession>A0A0M7ADB6</accession>
<dbReference type="PRINTS" id="PR00111">
    <property type="entry name" value="ABHYDROLASE"/>
</dbReference>
<keyword evidence="4" id="KW-1185">Reference proteome</keyword>
<keyword evidence="1" id="KW-0812">Transmembrane</keyword>
<keyword evidence="3" id="KW-0012">Acyltransferase</keyword>
<evidence type="ECO:0000259" key="2">
    <source>
        <dbReference type="Pfam" id="PF00561"/>
    </source>
</evidence>
<proteinExistence type="predicted"/>
<dbReference type="InterPro" id="IPR050266">
    <property type="entry name" value="AB_hydrolase_sf"/>
</dbReference>
<dbReference type="STRING" id="311410.LA5095_01774"/>
<keyword evidence="3" id="KW-0808">Transferase</keyword>
<dbReference type="InterPro" id="IPR029058">
    <property type="entry name" value="AB_hydrolase_fold"/>
</dbReference>
<organism evidence="3 4">
    <name type="scientific">Roseibium album</name>
    <dbReference type="NCBI Taxonomy" id="311410"/>
    <lineage>
        <taxon>Bacteria</taxon>
        <taxon>Pseudomonadati</taxon>
        <taxon>Pseudomonadota</taxon>
        <taxon>Alphaproteobacteria</taxon>
        <taxon>Hyphomicrobiales</taxon>
        <taxon>Stappiaceae</taxon>
        <taxon>Roseibium</taxon>
    </lineage>
</organism>
<feature type="domain" description="AB hydrolase-1" evidence="2">
    <location>
        <begin position="69"/>
        <end position="310"/>
    </location>
</feature>
<name>A0A0M7ADB6_9HYPH</name>